<sequence length="105" mass="11657">MVFSDLKGWDPNLSKKIKRLHRLHVPTGVASFIEIATYGLYKLKTRGDTGMPVHLDHIYVAAQDFAVGAMTLGVGFSCNGNSWQNLNPRRTDVGLHIEGTCLCRK</sequence>
<dbReference type="Ensembl" id="ENSSDAT00000029890.1">
    <property type="protein sequence ID" value="ENSSDAP00000026154.1"/>
    <property type="gene ID" value="ENSSDAG00000023710.1"/>
</dbReference>
<dbReference type="Pfam" id="PF04588">
    <property type="entry name" value="HIG_1_N"/>
    <property type="match status" value="1"/>
</dbReference>
<evidence type="ECO:0000313" key="7">
    <source>
        <dbReference type="Proteomes" id="UP000694422"/>
    </source>
</evidence>
<evidence type="ECO:0000256" key="3">
    <source>
        <dbReference type="ARBA" id="ARBA00022989"/>
    </source>
</evidence>
<evidence type="ECO:0000313" key="6">
    <source>
        <dbReference type="Ensembl" id="ENSSDAP00000026154.1"/>
    </source>
</evidence>
<reference evidence="6" key="1">
    <citation type="submission" date="2025-08" db="UniProtKB">
        <authorList>
            <consortium name="Ensembl"/>
        </authorList>
    </citation>
    <scope>IDENTIFICATION</scope>
</reference>
<dbReference type="InterPro" id="IPR050355">
    <property type="entry name" value="RCF1"/>
</dbReference>
<dbReference type="GO" id="GO:0097250">
    <property type="term" value="P:mitochondrial respirasome assembly"/>
    <property type="evidence" value="ECO:0007669"/>
    <property type="project" value="TreeGrafter"/>
</dbReference>
<dbReference type="AlphaFoldDB" id="A0A8C9QT55"/>
<accession>A0A8C9QT55</accession>
<feature type="domain" description="HIG1" evidence="5">
    <location>
        <begin position="25"/>
        <end position="73"/>
    </location>
</feature>
<dbReference type="Proteomes" id="UP000694422">
    <property type="component" value="Unplaced"/>
</dbReference>
<keyword evidence="7" id="KW-1185">Reference proteome</keyword>
<dbReference type="PANTHER" id="PTHR12297">
    <property type="entry name" value="HYPOXIA-INDUCBILE GENE 1 HIG1 -RELATED"/>
    <property type="match status" value="1"/>
</dbReference>
<keyword evidence="3" id="KW-1133">Transmembrane helix</keyword>
<keyword evidence="4" id="KW-0472">Membrane</keyword>
<evidence type="ECO:0000256" key="1">
    <source>
        <dbReference type="ARBA" id="ARBA00004325"/>
    </source>
</evidence>
<comment type="subcellular location">
    <subcellularLocation>
        <location evidence="1">Mitochondrion membrane</location>
    </subcellularLocation>
</comment>
<protein>
    <recommendedName>
        <fullName evidence="5">HIG1 domain-containing protein</fullName>
    </recommendedName>
</protein>
<evidence type="ECO:0000259" key="5">
    <source>
        <dbReference type="Pfam" id="PF04588"/>
    </source>
</evidence>
<evidence type="ECO:0000256" key="2">
    <source>
        <dbReference type="ARBA" id="ARBA00022692"/>
    </source>
</evidence>
<dbReference type="GO" id="GO:0043066">
    <property type="term" value="P:negative regulation of apoptotic process"/>
    <property type="evidence" value="ECO:0007669"/>
    <property type="project" value="TreeGrafter"/>
</dbReference>
<organism evidence="6 7">
    <name type="scientific">Spermophilus dauricus</name>
    <name type="common">Daurian ground squirrel</name>
    <dbReference type="NCBI Taxonomy" id="99837"/>
    <lineage>
        <taxon>Eukaryota</taxon>
        <taxon>Metazoa</taxon>
        <taxon>Chordata</taxon>
        <taxon>Craniata</taxon>
        <taxon>Vertebrata</taxon>
        <taxon>Euteleostomi</taxon>
        <taxon>Mammalia</taxon>
        <taxon>Eutheria</taxon>
        <taxon>Euarchontoglires</taxon>
        <taxon>Glires</taxon>
        <taxon>Rodentia</taxon>
        <taxon>Sciuromorpha</taxon>
        <taxon>Sciuridae</taxon>
        <taxon>Xerinae</taxon>
        <taxon>Marmotini</taxon>
        <taxon>Spermophilus</taxon>
    </lineage>
</organism>
<reference evidence="6" key="2">
    <citation type="submission" date="2025-09" db="UniProtKB">
        <authorList>
            <consortium name="Ensembl"/>
        </authorList>
    </citation>
    <scope>IDENTIFICATION</scope>
</reference>
<dbReference type="GO" id="GO:0031966">
    <property type="term" value="C:mitochondrial membrane"/>
    <property type="evidence" value="ECO:0007669"/>
    <property type="project" value="UniProtKB-SubCell"/>
</dbReference>
<name>A0A8C9QT55_SPEDA</name>
<dbReference type="InterPro" id="IPR007667">
    <property type="entry name" value="Hypoxia_induced_domain"/>
</dbReference>
<dbReference type="PANTHER" id="PTHR12297:SF5">
    <property type="entry name" value="HIG1 DOMAIN FAMILY MEMBER 1A, MITOCHONDRIAL"/>
    <property type="match status" value="1"/>
</dbReference>
<evidence type="ECO:0000256" key="4">
    <source>
        <dbReference type="ARBA" id="ARBA00023136"/>
    </source>
</evidence>
<keyword evidence="2" id="KW-0812">Transmembrane</keyword>
<dbReference type="Gene3D" id="6.10.140.1320">
    <property type="match status" value="1"/>
</dbReference>
<proteinExistence type="predicted"/>